<keyword evidence="2" id="KW-1185">Reference proteome</keyword>
<dbReference type="Proteomes" id="UP000566819">
    <property type="component" value="Unassembled WGS sequence"/>
</dbReference>
<reference evidence="1 2" key="1">
    <citation type="submission" date="2020-03" db="EMBL/GenBank/DDBJ databases">
        <title>Draft Genome Sequence of Cudoniella acicularis.</title>
        <authorList>
            <person name="Buettner E."/>
            <person name="Kellner H."/>
        </authorList>
    </citation>
    <scope>NUCLEOTIDE SEQUENCE [LARGE SCALE GENOMIC DNA]</scope>
    <source>
        <strain evidence="1 2">DSM 108380</strain>
    </source>
</reference>
<evidence type="ECO:0000313" key="2">
    <source>
        <dbReference type="Proteomes" id="UP000566819"/>
    </source>
</evidence>
<evidence type="ECO:0000313" key="1">
    <source>
        <dbReference type="EMBL" id="KAF4630497.1"/>
    </source>
</evidence>
<proteinExistence type="predicted"/>
<organism evidence="1 2">
    <name type="scientific">Cudoniella acicularis</name>
    <dbReference type="NCBI Taxonomy" id="354080"/>
    <lineage>
        <taxon>Eukaryota</taxon>
        <taxon>Fungi</taxon>
        <taxon>Dikarya</taxon>
        <taxon>Ascomycota</taxon>
        <taxon>Pezizomycotina</taxon>
        <taxon>Leotiomycetes</taxon>
        <taxon>Helotiales</taxon>
        <taxon>Tricladiaceae</taxon>
        <taxon>Cudoniella</taxon>
    </lineage>
</organism>
<dbReference type="AlphaFoldDB" id="A0A8H4RI53"/>
<comment type="caution">
    <text evidence="1">The sequence shown here is derived from an EMBL/GenBank/DDBJ whole genome shotgun (WGS) entry which is preliminary data.</text>
</comment>
<dbReference type="EMBL" id="JAAMPI010000543">
    <property type="protein sequence ID" value="KAF4630497.1"/>
    <property type="molecule type" value="Genomic_DNA"/>
</dbReference>
<protein>
    <submittedName>
        <fullName evidence="1">Uncharacterized protein</fullName>
    </submittedName>
</protein>
<gene>
    <name evidence="1" type="ORF">G7Y89_g7645</name>
</gene>
<accession>A0A8H4RI53</accession>
<name>A0A8H4RI53_9HELO</name>
<dbReference type="OrthoDB" id="202203at2759"/>
<sequence>MHAGYFAAINIHQQILERQLGKTPKFVQFPEIPPLMALAVGENALSYGPVEGTKSGKDVMKMFFGEDLGHSICWNYLQLSKDTREGEKDEALDIGVENLDIGATARVTVEA</sequence>